<dbReference type="InterPro" id="IPR015943">
    <property type="entry name" value="WD40/YVTN_repeat-like_dom_sf"/>
</dbReference>
<evidence type="ECO:0000259" key="1">
    <source>
        <dbReference type="Pfam" id="PF13360"/>
    </source>
</evidence>
<dbReference type="InterPro" id="IPR011047">
    <property type="entry name" value="Quinoprotein_ADH-like_sf"/>
</dbReference>
<feature type="domain" description="Pyrrolo-quinoline quinone repeat" evidence="1">
    <location>
        <begin position="25"/>
        <end position="169"/>
    </location>
</feature>
<dbReference type="InterPro" id="IPR002372">
    <property type="entry name" value="PQQ_rpt_dom"/>
</dbReference>
<keyword evidence="3" id="KW-1185">Reference proteome</keyword>
<comment type="caution">
    <text evidence="2">The sequence shown here is derived from an EMBL/GenBank/DDBJ whole genome shotgun (WGS) entry which is preliminary data.</text>
</comment>
<organism evidence="2 3">
    <name type="scientific">Haloferula rosea</name>
    <dbReference type="NCBI Taxonomy" id="490093"/>
    <lineage>
        <taxon>Bacteria</taxon>
        <taxon>Pseudomonadati</taxon>
        <taxon>Verrucomicrobiota</taxon>
        <taxon>Verrucomicrobiia</taxon>
        <taxon>Verrucomicrobiales</taxon>
        <taxon>Verrucomicrobiaceae</taxon>
        <taxon>Haloferula</taxon>
    </lineage>
</organism>
<dbReference type="PANTHER" id="PTHR34512">
    <property type="entry name" value="CELL SURFACE PROTEIN"/>
    <property type="match status" value="1"/>
</dbReference>
<proteinExistence type="predicted"/>
<evidence type="ECO:0000313" key="2">
    <source>
        <dbReference type="EMBL" id="MBK1826837.1"/>
    </source>
</evidence>
<sequence length="440" mass="47866">MLAAAGDAADHWPQFRGPAASGLVEGAPTVTRWNVETGENILWKVPVAGLAHSAPIIWEDRIYLTTVVAPGDPELKIGLYGDISSTEDKGVHHWRLIALDRATGQVVFDKEGHQAVPRSQRHRKATQCNSTPATNGEYIVAYFGSEGLFCFDMEGELVWKKDLGAMDAGYFKVPTSQWGFASSPIIHEGKVIVQCDVQKDAFLAVYDLKTGEELWKTARHDVPTWSTPAIAPSPGGTQIVVNGWRHTGGYDFKTGEEIWKLNGGGDIPVPTPIVGEGLVYLTSAHGIYRPMRAVRLSAKGDITPPDIKETNDGIAWVHHRRGNYMQTPILIDGRLFACSDRGVLTCFNAKDGSIVFSERLQGNGFTASPVSDGKHLYIVGEFGEIWVVKVADEYERVALNEMGESCLATPAIREGVLYFRTRGSMMAIGKADPGAQGAGD</sequence>
<feature type="domain" description="Pyrrolo-quinoline quinone repeat" evidence="1">
    <location>
        <begin position="203"/>
        <end position="290"/>
    </location>
</feature>
<accession>A0A934R9H2</accession>
<dbReference type="Pfam" id="PF13360">
    <property type="entry name" value="PQQ_2"/>
    <property type="match status" value="3"/>
</dbReference>
<dbReference type="Proteomes" id="UP000658278">
    <property type="component" value="Unassembled WGS sequence"/>
</dbReference>
<dbReference type="EMBL" id="JAENII010000004">
    <property type="protein sequence ID" value="MBK1826837.1"/>
    <property type="molecule type" value="Genomic_DNA"/>
</dbReference>
<feature type="domain" description="Pyrrolo-quinoline quinone repeat" evidence="1">
    <location>
        <begin position="331"/>
        <end position="392"/>
    </location>
</feature>
<dbReference type="AlphaFoldDB" id="A0A934R9H2"/>
<protein>
    <submittedName>
        <fullName evidence="2">PQQ-like beta-propeller repeat protein</fullName>
    </submittedName>
</protein>
<reference evidence="2" key="1">
    <citation type="submission" date="2021-01" db="EMBL/GenBank/DDBJ databases">
        <title>Modified the classification status of verrucomicrobia.</title>
        <authorList>
            <person name="Feng X."/>
        </authorList>
    </citation>
    <scope>NUCLEOTIDE SEQUENCE</scope>
    <source>
        <strain evidence="2">KCTC 22201</strain>
    </source>
</reference>
<dbReference type="SUPFAM" id="SSF50998">
    <property type="entry name" value="Quinoprotein alcohol dehydrogenase-like"/>
    <property type="match status" value="1"/>
</dbReference>
<dbReference type="PANTHER" id="PTHR34512:SF30">
    <property type="entry name" value="OUTER MEMBRANE PROTEIN ASSEMBLY FACTOR BAMB"/>
    <property type="match status" value="1"/>
</dbReference>
<name>A0A934R9H2_9BACT</name>
<dbReference type="Gene3D" id="2.130.10.10">
    <property type="entry name" value="YVTN repeat-like/Quinoprotein amine dehydrogenase"/>
    <property type="match status" value="2"/>
</dbReference>
<evidence type="ECO:0000313" key="3">
    <source>
        <dbReference type="Proteomes" id="UP000658278"/>
    </source>
</evidence>
<gene>
    <name evidence="2" type="ORF">JIN81_07390</name>
</gene>